<evidence type="ECO:0000256" key="3">
    <source>
        <dbReference type="ARBA" id="ARBA00022490"/>
    </source>
</evidence>
<dbReference type="Pfam" id="PF00106">
    <property type="entry name" value="adh_short"/>
    <property type="match status" value="1"/>
</dbReference>
<protein>
    <submittedName>
        <fullName evidence="6">(S)-benzoin forming benzil reductase</fullName>
        <ecNumber evidence="6">1.1.1.320</ecNumber>
    </submittedName>
</protein>
<dbReference type="InterPro" id="IPR020904">
    <property type="entry name" value="Sc_DH/Rdtase_CS"/>
</dbReference>
<dbReference type="InterPro" id="IPR036291">
    <property type="entry name" value="NAD(P)-bd_dom_sf"/>
</dbReference>
<evidence type="ECO:0000256" key="1">
    <source>
        <dbReference type="ARBA" id="ARBA00004496"/>
    </source>
</evidence>
<evidence type="ECO:0000256" key="5">
    <source>
        <dbReference type="ARBA" id="ARBA00023002"/>
    </source>
</evidence>
<reference evidence="7" key="1">
    <citation type="journal article" date="2019" name="Int. J. Syst. Evol. Microbiol.">
        <title>The Global Catalogue of Microorganisms (GCM) 10K type strain sequencing project: providing services to taxonomists for standard genome sequencing and annotation.</title>
        <authorList>
            <consortium name="The Broad Institute Genomics Platform"/>
            <consortium name="The Broad Institute Genome Sequencing Center for Infectious Disease"/>
            <person name="Wu L."/>
            <person name="Ma J."/>
        </authorList>
    </citation>
    <scope>NUCLEOTIDE SEQUENCE [LARGE SCALE GENOMIC DNA]</scope>
    <source>
        <strain evidence="7">KACC 11904</strain>
    </source>
</reference>
<keyword evidence="5 6" id="KW-0560">Oxidoreductase</keyword>
<keyword evidence="7" id="KW-1185">Reference proteome</keyword>
<proteinExistence type="inferred from homology"/>
<dbReference type="Proteomes" id="UP001596044">
    <property type="component" value="Unassembled WGS sequence"/>
</dbReference>
<dbReference type="InterPro" id="IPR002347">
    <property type="entry name" value="SDR_fam"/>
</dbReference>
<keyword evidence="4" id="KW-0521">NADP</keyword>
<dbReference type="PANTHER" id="PTHR44085:SF2">
    <property type="entry name" value="SEPIAPTERIN REDUCTASE"/>
    <property type="match status" value="1"/>
</dbReference>
<sequence>MCYDEEAVDFIGKEGFFRMHTYIITGGSKGLGAAIVSQLLQKGAAVHCIARSENERLRQEALHVEGTLTFHAYDLAQTEGLDSLLERILGQVDAADSITLINNAGTLAPMTLLGRASTEDLQLSLQVNLVAPMLLTNSFIRQTQGLPVLKRVVNLSSGAGKKPYPGWGAYCTAKAGIDMLTRCAGVEQEGLDHPVEVISIAPGVIDTEMQQQIRAASEADFPQVGRFIQLKEQGELQTPEATAAQLLRLLDANAFALGEVADLRTKSAP</sequence>
<dbReference type="Gene3D" id="3.40.50.720">
    <property type="entry name" value="NAD(P)-binding Rossmann-like Domain"/>
    <property type="match status" value="1"/>
</dbReference>
<evidence type="ECO:0000256" key="2">
    <source>
        <dbReference type="ARBA" id="ARBA00006484"/>
    </source>
</evidence>
<dbReference type="SUPFAM" id="SSF51735">
    <property type="entry name" value="NAD(P)-binding Rossmann-fold domains"/>
    <property type="match status" value="1"/>
</dbReference>
<name>A0ABW0KF57_9BACL</name>
<dbReference type="EC" id="1.1.1.320" evidence="6"/>
<comment type="caution">
    <text evidence="6">The sequence shown here is derived from an EMBL/GenBank/DDBJ whole genome shotgun (WGS) entry which is preliminary data.</text>
</comment>
<evidence type="ECO:0000313" key="7">
    <source>
        <dbReference type="Proteomes" id="UP001596044"/>
    </source>
</evidence>
<dbReference type="RefSeq" id="WP_270880228.1">
    <property type="nucleotide sequence ID" value="NZ_JAQFVF010000030.1"/>
</dbReference>
<dbReference type="EMBL" id="JBHSMJ010000032">
    <property type="protein sequence ID" value="MFC5451326.1"/>
    <property type="molecule type" value="Genomic_DNA"/>
</dbReference>
<dbReference type="PANTHER" id="PTHR44085">
    <property type="entry name" value="SEPIAPTERIN REDUCTASE"/>
    <property type="match status" value="1"/>
</dbReference>
<dbReference type="PRINTS" id="PR00081">
    <property type="entry name" value="GDHRDH"/>
</dbReference>
<organism evidence="6 7">
    <name type="scientific">Paenibacillus aestuarii</name>
    <dbReference type="NCBI Taxonomy" id="516965"/>
    <lineage>
        <taxon>Bacteria</taxon>
        <taxon>Bacillati</taxon>
        <taxon>Bacillota</taxon>
        <taxon>Bacilli</taxon>
        <taxon>Bacillales</taxon>
        <taxon>Paenibacillaceae</taxon>
        <taxon>Paenibacillus</taxon>
    </lineage>
</organism>
<comment type="similarity">
    <text evidence="2">Belongs to the short-chain dehydrogenases/reductases (SDR) family.</text>
</comment>
<comment type="subcellular location">
    <subcellularLocation>
        <location evidence="1">Cytoplasm</location>
    </subcellularLocation>
</comment>
<evidence type="ECO:0000256" key="4">
    <source>
        <dbReference type="ARBA" id="ARBA00022857"/>
    </source>
</evidence>
<dbReference type="InterPro" id="IPR051721">
    <property type="entry name" value="Biopterin_syn/organic_redct"/>
</dbReference>
<keyword evidence="3" id="KW-0963">Cytoplasm</keyword>
<evidence type="ECO:0000313" key="6">
    <source>
        <dbReference type="EMBL" id="MFC5451326.1"/>
    </source>
</evidence>
<dbReference type="PROSITE" id="PS00061">
    <property type="entry name" value="ADH_SHORT"/>
    <property type="match status" value="1"/>
</dbReference>
<accession>A0ABW0KF57</accession>
<gene>
    <name evidence="6" type="ORF">ACFPOG_24115</name>
</gene>
<dbReference type="GO" id="GO:0016491">
    <property type="term" value="F:oxidoreductase activity"/>
    <property type="evidence" value="ECO:0007669"/>
    <property type="project" value="UniProtKB-KW"/>
</dbReference>
<dbReference type="NCBIfam" id="NF005381">
    <property type="entry name" value="PRK06924.1"/>
    <property type="match status" value="1"/>
</dbReference>